<keyword evidence="2" id="KW-0378">Hydrolase</keyword>
<dbReference type="CDD" id="cd16282">
    <property type="entry name" value="metallo-hydrolase-like_MBL-fold"/>
    <property type="match status" value="1"/>
</dbReference>
<dbReference type="InterPro" id="IPR001279">
    <property type="entry name" value="Metallo-B-lactamas"/>
</dbReference>
<name>A0A3M0BG67_9AQUI</name>
<dbReference type="AlphaFoldDB" id="A0A3M0BG67"/>
<dbReference type="GO" id="GO:0016787">
    <property type="term" value="F:hydrolase activity"/>
    <property type="evidence" value="ECO:0007669"/>
    <property type="project" value="UniProtKB-KW"/>
</dbReference>
<dbReference type="InterPro" id="IPR050855">
    <property type="entry name" value="NDM-1-like"/>
</dbReference>
<comment type="caution">
    <text evidence="2">The sequence shown here is derived from an EMBL/GenBank/DDBJ whole genome shotgun (WGS) entry which is preliminary data.</text>
</comment>
<dbReference type="RefSeq" id="WP_121923264.1">
    <property type="nucleotide sequence ID" value="NZ_REFO01000012.1"/>
</dbReference>
<dbReference type="SMART" id="SM00849">
    <property type="entry name" value="Lactamase_B"/>
    <property type="match status" value="1"/>
</dbReference>
<evidence type="ECO:0000259" key="1">
    <source>
        <dbReference type="SMART" id="SM00849"/>
    </source>
</evidence>
<gene>
    <name evidence="2" type="ORF">CLV39_1143</name>
</gene>
<proteinExistence type="predicted"/>
<sequence>MKRLSVLLLLLIFINSFSFSMELKKVNKNIYMVEGNIGLPSKENKGFISNAYGILTSEGWIVVDTLSTPELAKEFISKLKGVSNKPIKYVFITHYHLDHYFGASEFKKEGAKIIGSKGLEDFYTSGKADLYLNGIKNSFKGIFENVKLVKPDIVIKDKRVFTIDGKKYIIENVAPAHTSSDIIIYIPEDKIIFVGDLVVKNRIPFVGDSGSNSKNWLKVLEKLKNVDIKVIYNGHNKPLDKSAIDFTYDYIKFLRNEISKMKDEDLSYDEIKEKLSNVKWKKYPQFKAFHFKNIYKIYNDLDFEF</sequence>
<dbReference type="EMBL" id="REFO01000012">
    <property type="protein sequence ID" value="RMA96131.1"/>
    <property type="molecule type" value="Genomic_DNA"/>
</dbReference>
<dbReference type="PANTHER" id="PTHR42951">
    <property type="entry name" value="METALLO-BETA-LACTAMASE DOMAIN-CONTAINING"/>
    <property type="match status" value="1"/>
</dbReference>
<feature type="domain" description="Metallo-beta-lactamase" evidence="1">
    <location>
        <begin position="48"/>
        <end position="235"/>
    </location>
</feature>
<dbReference type="OrthoDB" id="420651at2"/>
<dbReference type="Pfam" id="PF00753">
    <property type="entry name" value="Lactamase_B"/>
    <property type="match status" value="1"/>
</dbReference>
<evidence type="ECO:0000313" key="3">
    <source>
        <dbReference type="Proteomes" id="UP000280842"/>
    </source>
</evidence>
<organism evidence="2 3">
    <name type="scientific">Hydrogenothermus marinus</name>
    <dbReference type="NCBI Taxonomy" id="133270"/>
    <lineage>
        <taxon>Bacteria</taxon>
        <taxon>Pseudomonadati</taxon>
        <taxon>Aquificota</taxon>
        <taxon>Aquificia</taxon>
        <taxon>Aquificales</taxon>
        <taxon>Hydrogenothermaceae</taxon>
        <taxon>Hydrogenothermus</taxon>
    </lineage>
</organism>
<dbReference type="SUPFAM" id="SSF56281">
    <property type="entry name" value="Metallo-hydrolase/oxidoreductase"/>
    <property type="match status" value="1"/>
</dbReference>
<protein>
    <submittedName>
        <fullName evidence="2">Glyoxylase-like metal-dependent hydrolase (Beta-lactamase superfamily II)</fullName>
    </submittedName>
</protein>
<accession>A0A3M0BG67</accession>
<evidence type="ECO:0000313" key="2">
    <source>
        <dbReference type="EMBL" id="RMA96131.1"/>
    </source>
</evidence>
<dbReference type="PANTHER" id="PTHR42951:SF20">
    <property type="entry name" value="BETA LACTAMASE"/>
    <property type="match status" value="1"/>
</dbReference>
<dbReference type="Proteomes" id="UP000280842">
    <property type="component" value="Unassembled WGS sequence"/>
</dbReference>
<dbReference type="InterPro" id="IPR036866">
    <property type="entry name" value="RibonucZ/Hydroxyglut_hydro"/>
</dbReference>
<keyword evidence="3" id="KW-1185">Reference proteome</keyword>
<reference evidence="2 3" key="1">
    <citation type="submission" date="2018-10" db="EMBL/GenBank/DDBJ databases">
        <title>Genomic Encyclopedia of Archaeal and Bacterial Type Strains, Phase II (KMG-II): from individual species to whole genera.</title>
        <authorList>
            <person name="Goeker M."/>
        </authorList>
    </citation>
    <scope>NUCLEOTIDE SEQUENCE [LARGE SCALE GENOMIC DNA]</scope>
    <source>
        <strain evidence="2 3">VM1</strain>
    </source>
</reference>
<dbReference type="Gene3D" id="3.60.15.10">
    <property type="entry name" value="Ribonuclease Z/Hydroxyacylglutathione hydrolase-like"/>
    <property type="match status" value="1"/>
</dbReference>